<dbReference type="STRING" id="351160.RCIA17"/>
<protein>
    <submittedName>
        <fullName evidence="1">Uncharacterized protein</fullName>
    </submittedName>
</protein>
<keyword evidence="2" id="KW-1185">Reference proteome</keyword>
<dbReference type="EMBL" id="AM114193">
    <property type="protein sequence ID" value="CAJ35851.1"/>
    <property type="molecule type" value="Genomic_DNA"/>
</dbReference>
<sequence>MPLLNGSQTNNSILIRLTFSLYRHYTVLPILRTSPTSLLLSPSFNLGDLPDRLLSSNTSIYSGIAMDRMNRQSVEETEVPEVWRQVKEVHGGRGGL</sequence>
<dbReference type="Proteomes" id="UP000000663">
    <property type="component" value="Chromosome"/>
</dbReference>
<name>Q0W6Z2_METAR</name>
<organism evidence="1 2">
    <name type="scientific">Methanocella arvoryzae (strain DSM 22066 / NBRC 105507 / MRE50)</name>
    <dbReference type="NCBI Taxonomy" id="351160"/>
    <lineage>
        <taxon>Archaea</taxon>
        <taxon>Methanobacteriati</taxon>
        <taxon>Methanobacteriota</taxon>
        <taxon>Stenosarchaea group</taxon>
        <taxon>Methanomicrobia</taxon>
        <taxon>Methanocellales</taxon>
        <taxon>Methanocellaceae</taxon>
        <taxon>Methanocella</taxon>
    </lineage>
</organism>
<dbReference type="AlphaFoldDB" id="Q0W6Z2"/>
<evidence type="ECO:0000313" key="2">
    <source>
        <dbReference type="Proteomes" id="UP000000663"/>
    </source>
</evidence>
<proteinExistence type="predicted"/>
<gene>
    <name evidence="1" type="ORF">RCIA17</name>
</gene>
<dbReference type="KEGG" id="rci:RCIA17"/>
<accession>Q0W6Z2</accession>
<reference evidence="1 2" key="1">
    <citation type="journal article" date="2006" name="Science">
        <title>Genome of rice cluster I archaea -- the key methane producers in the rice rhizosphere.</title>
        <authorList>
            <person name="Erkel C."/>
            <person name="Kube M."/>
            <person name="Reinhardt R."/>
            <person name="Liesack W."/>
        </authorList>
    </citation>
    <scope>NUCLEOTIDE SEQUENCE [LARGE SCALE GENOMIC DNA]</scope>
    <source>
        <strain evidence="2">DSM 22066 / NBRC 105507 / MRE50</strain>
    </source>
</reference>
<evidence type="ECO:0000313" key="1">
    <source>
        <dbReference type="EMBL" id="CAJ35851.1"/>
    </source>
</evidence>